<dbReference type="AlphaFoldDB" id="A0A7I7YFA1"/>
<feature type="region of interest" description="Disordered" evidence="1">
    <location>
        <begin position="47"/>
        <end position="110"/>
    </location>
</feature>
<feature type="signal peptide" evidence="2">
    <location>
        <begin position="1"/>
        <end position="21"/>
    </location>
</feature>
<evidence type="ECO:0000313" key="4">
    <source>
        <dbReference type="Proteomes" id="UP000467385"/>
    </source>
</evidence>
<evidence type="ECO:0000313" key="3">
    <source>
        <dbReference type="EMBL" id="BBZ40455.1"/>
    </source>
</evidence>
<gene>
    <name evidence="3" type="ORF">MCNS_35180</name>
</gene>
<evidence type="ECO:0000256" key="1">
    <source>
        <dbReference type="SAM" id="MobiDB-lite"/>
    </source>
</evidence>
<accession>A0A7I7YFA1</accession>
<dbReference type="Proteomes" id="UP000467385">
    <property type="component" value="Chromosome"/>
</dbReference>
<feature type="chain" id="PRO_5038496929" evidence="2">
    <location>
        <begin position="22"/>
        <end position="110"/>
    </location>
</feature>
<organism evidence="3 4">
    <name type="scientific">Mycobacterium conspicuum</name>
    <dbReference type="NCBI Taxonomy" id="44010"/>
    <lineage>
        <taxon>Bacteria</taxon>
        <taxon>Bacillati</taxon>
        <taxon>Actinomycetota</taxon>
        <taxon>Actinomycetes</taxon>
        <taxon>Mycobacteriales</taxon>
        <taxon>Mycobacteriaceae</taxon>
        <taxon>Mycobacterium</taxon>
    </lineage>
</organism>
<sequence length="110" mass="10824">MAARAASNAPATALTCAAVSAACDAAALNHPAYGRAAAIIAADALPRHPWPARSDVTDANESAAEPNSAASPSHAAAAASVGPEPAPENIRSELISGGNTEKFIAPPSQD</sequence>
<name>A0A7I7YFA1_9MYCO</name>
<keyword evidence="4" id="KW-1185">Reference proteome</keyword>
<evidence type="ECO:0000256" key="2">
    <source>
        <dbReference type="SAM" id="SignalP"/>
    </source>
</evidence>
<dbReference type="PROSITE" id="PS51257">
    <property type="entry name" value="PROKAR_LIPOPROTEIN"/>
    <property type="match status" value="1"/>
</dbReference>
<protein>
    <submittedName>
        <fullName evidence="3">Uncharacterized protein</fullName>
    </submittedName>
</protein>
<keyword evidence="2" id="KW-0732">Signal</keyword>
<proteinExistence type="predicted"/>
<reference evidence="3 4" key="1">
    <citation type="journal article" date="2019" name="Emerg. Microbes Infect.">
        <title>Comprehensive subspecies identification of 175 nontuberculous mycobacteria species based on 7547 genomic profiles.</title>
        <authorList>
            <person name="Matsumoto Y."/>
            <person name="Kinjo T."/>
            <person name="Motooka D."/>
            <person name="Nabeya D."/>
            <person name="Jung N."/>
            <person name="Uechi K."/>
            <person name="Horii T."/>
            <person name="Iida T."/>
            <person name="Fujita J."/>
            <person name="Nakamura S."/>
        </authorList>
    </citation>
    <scope>NUCLEOTIDE SEQUENCE [LARGE SCALE GENOMIC DNA]</scope>
    <source>
        <strain evidence="3 4">JCM 14738</strain>
    </source>
</reference>
<feature type="compositionally biased region" description="Low complexity" evidence="1">
    <location>
        <begin position="59"/>
        <end position="83"/>
    </location>
</feature>
<dbReference type="EMBL" id="AP022613">
    <property type="protein sequence ID" value="BBZ40455.1"/>
    <property type="molecule type" value="Genomic_DNA"/>
</dbReference>